<feature type="chain" id="PRO_5001595777" evidence="2">
    <location>
        <begin position="20"/>
        <end position="456"/>
    </location>
</feature>
<dbReference type="InterPro" id="IPR029052">
    <property type="entry name" value="Metallo-depent_PP-like"/>
</dbReference>
<sequence length="456" mass="53441">MTNLGGVSVLCLCLAQAVASLTQYEERYGSQLRRLPADEIVEEPLNKLAFGSCQKIELNPKRIYDAITRYDPDMFLYTGDIVYAPNGCCEPHCLKHEYNRLNASPVYRDFAASMKRMDGIYDDHDLGINDGHIKYEHREFSQEYLLDFFNKPADHYRRKRTGSYFSMLFRDPEQPKRAVKLIVLDVRYHRDCYYYCSCHTCLWRRMHFNKYFFARTINYLFGFGCNHPGDTLGAEQWRWLEGQLHDSEAEAHVIVSSIQVFTRYPITESWGLLPDAKDRLLQLLLTTKPKNPIFLSGDVHWGELNEKDGVVEVTSSSLTHSFLEQNKSPYRPFALALYMFKRNTFMYNNFGGLEFEYDAKADALKWSAKLFDKDGQTVRHFANDPARDPLSIYRNVESKSRTFFKMDRMVKCRSIVWKLVLIYVFLCVLSWMVLTPYIALRAVHRRVFGTRKRKTN</sequence>
<keyword evidence="1" id="KW-0812">Transmembrane</keyword>
<feature type="transmembrane region" description="Helical" evidence="1">
    <location>
        <begin position="415"/>
        <end position="443"/>
    </location>
</feature>
<dbReference type="Pfam" id="PF09423">
    <property type="entry name" value="PhoD"/>
    <property type="match status" value="1"/>
</dbReference>
<dbReference type="InterPro" id="IPR038607">
    <property type="entry name" value="PhoD-like_sf"/>
</dbReference>
<organism evidence="4 5">
    <name type="scientific">Babesia bigemina</name>
    <dbReference type="NCBI Taxonomy" id="5866"/>
    <lineage>
        <taxon>Eukaryota</taxon>
        <taxon>Sar</taxon>
        <taxon>Alveolata</taxon>
        <taxon>Apicomplexa</taxon>
        <taxon>Aconoidasida</taxon>
        <taxon>Piroplasmida</taxon>
        <taxon>Babesiidae</taxon>
        <taxon>Babesia</taxon>
    </lineage>
</organism>
<keyword evidence="1" id="KW-0472">Membrane</keyword>
<name>A0A061D4D2_BABBI</name>
<protein>
    <submittedName>
        <fullName evidence="4">Membrane protein, putative</fullName>
    </submittedName>
</protein>
<dbReference type="PANTHER" id="PTHR33987:SF1">
    <property type="entry name" value="CALCINEURIN-LIKE METALLO-PHOSPHOESTERASE SUPERFAMILY PROTEIN"/>
    <property type="match status" value="1"/>
</dbReference>
<keyword evidence="1" id="KW-1133">Transmembrane helix</keyword>
<dbReference type="EMBL" id="LK391708">
    <property type="protein sequence ID" value="CDR95596.1"/>
    <property type="molecule type" value="Genomic_DNA"/>
</dbReference>
<dbReference type="VEuPathDB" id="PiroplasmaDB:BBBOND_0207510"/>
<reference evidence="5" key="1">
    <citation type="submission" date="2014-06" db="EMBL/GenBank/DDBJ databases">
        <authorList>
            <person name="Aslett M."/>
            <person name="De Silva N."/>
        </authorList>
    </citation>
    <scope>NUCLEOTIDE SEQUENCE [LARGE SCALE GENOMIC DNA]</scope>
    <source>
        <strain evidence="5">Bond</strain>
    </source>
</reference>
<evidence type="ECO:0000256" key="2">
    <source>
        <dbReference type="SAM" id="SignalP"/>
    </source>
</evidence>
<dbReference type="PANTHER" id="PTHR33987">
    <property type="entry name" value="CALCINEURIN-LIKE METALLO-PHOSPHOESTERASE SUPERFAMILY PROTEIN"/>
    <property type="match status" value="1"/>
</dbReference>
<accession>A0A061D4D2</accession>
<dbReference type="SUPFAM" id="SSF56300">
    <property type="entry name" value="Metallo-dependent phosphatases"/>
    <property type="match status" value="1"/>
</dbReference>
<dbReference type="STRING" id="5866.A0A061D4D2"/>
<dbReference type="GeneID" id="24564137"/>
<dbReference type="Gene3D" id="3.60.21.70">
    <property type="entry name" value="PhoD-like phosphatase"/>
    <property type="match status" value="1"/>
</dbReference>
<evidence type="ECO:0000313" key="5">
    <source>
        <dbReference type="Proteomes" id="UP000033188"/>
    </source>
</evidence>
<dbReference type="CDD" id="cd07389">
    <property type="entry name" value="MPP_PhoD"/>
    <property type="match status" value="1"/>
</dbReference>
<dbReference type="OMA" id="EHGFETW"/>
<dbReference type="InterPro" id="IPR018946">
    <property type="entry name" value="PhoD-like_MPP"/>
</dbReference>
<dbReference type="RefSeq" id="XP_012767782.1">
    <property type="nucleotide sequence ID" value="XM_012912328.1"/>
</dbReference>
<dbReference type="AlphaFoldDB" id="A0A061D4D2"/>
<proteinExistence type="predicted"/>
<keyword evidence="2" id="KW-0732">Signal</keyword>
<feature type="signal peptide" evidence="2">
    <location>
        <begin position="1"/>
        <end position="19"/>
    </location>
</feature>
<feature type="domain" description="PhoD-like phosphatase metallophosphatase" evidence="3">
    <location>
        <begin position="180"/>
        <end position="332"/>
    </location>
</feature>
<gene>
    <name evidence="4" type="ORF">BBBOND_0207510</name>
</gene>
<dbReference type="OrthoDB" id="10266805at2759"/>
<evidence type="ECO:0000259" key="3">
    <source>
        <dbReference type="Pfam" id="PF09423"/>
    </source>
</evidence>
<evidence type="ECO:0000313" key="4">
    <source>
        <dbReference type="EMBL" id="CDR95596.1"/>
    </source>
</evidence>
<dbReference type="KEGG" id="bbig:BBBOND_0207510"/>
<keyword evidence="5" id="KW-1185">Reference proteome</keyword>
<evidence type="ECO:0000256" key="1">
    <source>
        <dbReference type="SAM" id="Phobius"/>
    </source>
</evidence>
<dbReference type="Proteomes" id="UP000033188">
    <property type="component" value="Chromosome 2"/>
</dbReference>